<sequence>MKPAEIRELSIDEIKKKLRDTRQELVELRVRKQAGQVEKPSELRTLRRDIARLETFLKAKSTATA</sequence>
<name>A0A842HAG2_9BACT</name>
<evidence type="ECO:0000256" key="1">
    <source>
        <dbReference type="ARBA" id="ARBA00009254"/>
    </source>
</evidence>
<dbReference type="InterPro" id="IPR036049">
    <property type="entry name" value="Ribosomal_uL29_sf"/>
</dbReference>
<comment type="caution">
    <text evidence="6">The sequence shown here is derived from an EMBL/GenBank/DDBJ whole genome shotgun (WGS) entry which is preliminary data.</text>
</comment>
<dbReference type="PANTHER" id="PTHR10916">
    <property type="entry name" value="60S RIBOSOMAL PROTEIN L35/50S RIBOSOMAL PROTEIN L29"/>
    <property type="match status" value="1"/>
</dbReference>
<reference evidence="6 7" key="1">
    <citation type="submission" date="2020-07" db="EMBL/GenBank/DDBJ databases">
        <authorList>
            <person name="Feng X."/>
        </authorList>
    </citation>
    <scope>NUCLEOTIDE SEQUENCE [LARGE SCALE GENOMIC DNA]</scope>
    <source>
        <strain evidence="6 7">JCM31066</strain>
    </source>
</reference>
<dbReference type="Proteomes" id="UP000546464">
    <property type="component" value="Unassembled WGS sequence"/>
</dbReference>
<gene>
    <name evidence="5" type="primary">rpmC</name>
    <name evidence="6" type="ORF">H5P28_03475</name>
</gene>
<protein>
    <recommendedName>
        <fullName evidence="4 5">Large ribosomal subunit protein uL29</fullName>
    </recommendedName>
</protein>
<dbReference type="AlphaFoldDB" id="A0A842HAG2"/>
<keyword evidence="7" id="KW-1185">Reference proteome</keyword>
<dbReference type="InterPro" id="IPR018254">
    <property type="entry name" value="Ribosomal_uL29_CS"/>
</dbReference>
<dbReference type="InterPro" id="IPR050063">
    <property type="entry name" value="Ribosomal_protein_uL29"/>
</dbReference>
<dbReference type="GO" id="GO:0006412">
    <property type="term" value="P:translation"/>
    <property type="evidence" value="ECO:0007669"/>
    <property type="project" value="UniProtKB-UniRule"/>
</dbReference>
<dbReference type="CDD" id="cd00427">
    <property type="entry name" value="Ribosomal_L29_HIP"/>
    <property type="match status" value="1"/>
</dbReference>
<evidence type="ECO:0000256" key="3">
    <source>
        <dbReference type="ARBA" id="ARBA00023274"/>
    </source>
</evidence>
<comment type="similarity">
    <text evidence="1 5">Belongs to the universal ribosomal protein uL29 family.</text>
</comment>
<dbReference type="PROSITE" id="PS00579">
    <property type="entry name" value="RIBOSOMAL_L29"/>
    <property type="match status" value="1"/>
</dbReference>
<dbReference type="GO" id="GO:0022625">
    <property type="term" value="C:cytosolic large ribosomal subunit"/>
    <property type="evidence" value="ECO:0007669"/>
    <property type="project" value="TreeGrafter"/>
</dbReference>
<dbReference type="FunFam" id="1.10.287.310:FF:000001">
    <property type="entry name" value="50S ribosomal protein L29"/>
    <property type="match status" value="1"/>
</dbReference>
<dbReference type="NCBIfam" id="TIGR00012">
    <property type="entry name" value="L29"/>
    <property type="match status" value="1"/>
</dbReference>
<proteinExistence type="inferred from homology"/>
<keyword evidence="2 5" id="KW-0689">Ribosomal protein</keyword>
<dbReference type="InterPro" id="IPR001854">
    <property type="entry name" value="Ribosomal_uL29"/>
</dbReference>
<evidence type="ECO:0000256" key="5">
    <source>
        <dbReference type="HAMAP-Rule" id="MF_00374"/>
    </source>
</evidence>
<keyword evidence="3 5" id="KW-0687">Ribonucleoprotein</keyword>
<dbReference type="HAMAP" id="MF_00374">
    <property type="entry name" value="Ribosomal_uL29"/>
    <property type="match status" value="1"/>
</dbReference>
<accession>A0A842HAG2</accession>
<dbReference type="SUPFAM" id="SSF46561">
    <property type="entry name" value="Ribosomal protein L29 (L29p)"/>
    <property type="match status" value="1"/>
</dbReference>
<evidence type="ECO:0000256" key="2">
    <source>
        <dbReference type="ARBA" id="ARBA00022980"/>
    </source>
</evidence>
<evidence type="ECO:0000313" key="7">
    <source>
        <dbReference type="Proteomes" id="UP000546464"/>
    </source>
</evidence>
<dbReference type="Pfam" id="PF00831">
    <property type="entry name" value="Ribosomal_L29"/>
    <property type="match status" value="1"/>
</dbReference>
<dbReference type="EMBL" id="JACHVB010000013">
    <property type="protein sequence ID" value="MBC2593315.1"/>
    <property type="molecule type" value="Genomic_DNA"/>
</dbReference>
<organism evidence="6 7">
    <name type="scientific">Ruficoccus amylovorans</name>
    <dbReference type="NCBI Taxonomy" id="1804625"/>
    <lineage>
        <taxon>Bacteria</taxon>
        <taxon>Pseudomonadati</taxon>
        <taxon>Verrucomicrobiota</taxon>
        <taxon>Opitutia</taxon>
        <taxon>Puniceicoccales</taxon>
        <taxon>Cerasicoccaceae</taxon>
        <taxon>Ruficoccus</taxon>
    </lineage>
</organism>
<dbReference type="PANTHER" id="PTHR10916:SF0">
    <property type="entry name" value="LARGE RIBOSOMAL SUBUNIT PROTEIN UL29C"/>
    <property type="match status" value="1"/>
</dbReference>
<dbReference type="RefSeq" id="WP_185674324.1">
    <property type="nucleotide sequence ID" value="NZ_JACHVB010000013.1"/>
</dbReference>
<dbReference type="Gene3D" id="1.10.287.310">
    <property type="match status" value="1"/>
</dbReference>
<evidence type="ECO:0000256" key="4">
    <source>
        <dbReference type="ARBA" id="ARBA00035204"/>
    </source>
</evidence>
<evidence type="ECO:0000313" key="6">
    <source>
        <dbReference type="EMBL" id="MBC2593315.1"/>
    </source>
</evidence>
<dbReference type="GO" id="GO:0003735">
    <property type="term" value="F:structural constituent of ribosome"/>
    <property type="evidence" value="ECO:0007669"/>
    <property type="project" value="InterPro"/>
</dbReference>